<evidence type="ECO:0000256" key="13">
    <source>
        <dbReference type="SAM" id="SignalP"/>
    </source>
</evidence>
<evidence type="ECO:0000256" key="10">
    <source>
        <dbReference type="ARBA" id="ARBA00023295"/>
    </source>
</evidence>
<name>A0A2R6RQM0_ACTCC</name>
<dbReference type="STRING" id="1590841.A0A2R6RQM0"/>
<gene>
    <name evidence="15" type="ORF">CEY00_Acc02603</name>
</gene>
<evidence type="ECO:0000256" key="6">
    <source>
        <dbReference type="ARBA" id="ARBA00022729"/>
    </source>
</evidence>
<accession>A0A2R6RQM0</accession>
<evidence type="ECO:0000256" key="4">
    <source>
        <dbReference type="ARBA" id="ARBA00012780"/>
    </source>
</evidence>
<reference evidence="16" key="2">
    <citation type="journal article" date="2018" name="BMC Genomics">
        <title>A manually annotated Actinidia chinensis var. chinensis (kiwifruit) genome highlights the challenges associated with draft genomes and gene prediction in plants.</title>
        <authorList>
            <person name="Pilkington S.M."/>
            <person name="Crowhurst R."/>
            <person name="Hilario E."/>
            <person name="Nardozza S."/>
            <person name="Fraser L."/>
            <person name="Peng Y."/>
            <person name="Gunaseelan K."/>
            <person name="Simpson R."/>
            <person name="Tahir J."/>
            <person name="Deroles S.C."/>
            <person name="Templeton K."/>
            <person name="Luo Z."/>
            <person name="Davy M."/>
            <person name="Cheng C."/>
            <person name="McNeilage M."/>
            <person name="Scaglione D."/>
            <person name="Liu Y."/>
            <person name="Zhang Q."/>
            <person name="Datson P."/>
            <person name="De Silva N."/>
            <person name="Gardiner S.E."/>
            <person name="Bassett H."/>
            <person name="Chagne D."/>
            <person name="McCallum J."/>
            <person name="Dzierzon H."/>
            <person name="Deng C."/>
            <person name="Wang Y.Y."/>
            <person name="Barron L."/>
            <person name="Manako K."/>
            <person name="Bowen J."/>
            <person name="Foster T.M."/>
            <person name="Erridge Z.A."/>
            <person name="Tiffin H."/>
            <person name="Waite C.N."/>
            <person name="Davies K.M."/>
            <person name="Grierson E.P."/>
            <person name="Laing W.A."/>
            <person name="Kirk R."/>
            <person name="Chen X."/>
            <person name="Wood M."/>
            <person name="Montefiori M."/>
            <person name="Brummell D.A."/>
            <person name="Schwinn K.E."/>
            <person name="Catanach A."/>
            <person name="Fullerton C."/>
            <person name="Li D."/>
            <person name="Meiyalaghan S."/>
            <person name="Nieuwenhuizen N."/>
            <person name="Read N."/>
            <person name="Prakash R."/>
            <person name="Hunter D."/>
            <person name="Zhang H."/>
            <person name="McKenzie M."/>
            <person name="Knabel M."/>
            <person name="Harris A."/>
            <person name="Allan A.C."/>
            <person name="Gleave A."/>
            <person name="Chen A."/>
            <person name="Janssen B.J."/>
            <person name="Plunkett B."/>
            <person name="Ampomah-Dwamena C."/>
            <person name="Voogd C."/>
            <person name="Leif D."/>
            <person name="Lafferty D."/>
            <person name="Souleyre E.J.F."/>
            <person name="Varkonyi-Gasic E."/>
            <person name="Gambi F."/>
            <person name="Hanley J."/>
            <person name="Yao J.L."/>
            <person name="Cheung J."/>
            <person name="David K.M."/>
            <person name="Warren B."/>
            <person name="Marsh K."/>
            <person name="Snowden K.C."/>
            <person name="Lin-Wang K."/>
            <person name="Brian L."/>
            <person name="Martinez-Sanchez M."/>
            <person name="Wang M."/>
            <person name="Ileperuma N."/>
            <person name="Macnee N."/>
            <person name="Campin R."/>
            <person name="McAtee P."/>
            <person name="Drummond R.S.M."/>
            <person name="Espley R.V."/>
            <person name="Ireland H.S."/>
            <person name="Wu R."/>
            <person name="Atkinson R.G."/>
            <person name="Karunairetnam S."/>
            <person name="Bulley S."/>
            <person name="Chunkath S."/>
            <person name="Hanley Z."/>
            <person name="Storey R."/>
            <person name="Thrimawithana A.H."/>
            <person name="Thomson S."/>
            <person name="David C."/>
            <person name="Testolin R."/>
            <person name="Huang H."/>
            <person name="Hellens R.P."/>
            <person name="Schaffer R.J."/>
        </authorList>
    </citation>
    <scope>NUCLEOTIDE SEQUENCE [LARGE SCALE GENOMIC DNA]</scope>
    <source>
        <strain evidence="16">cv. Red5</strain>
    </source>
</reference>
<dbReference type="FunFam" id="1.20.58.1040:FF:000003">
    <property type="entry name" value="glucan endo-1,3-beta-glucosidase 7"/>
    <property type="match status" value="1"/>
</dbReference>
<dbReference type="Proteomes" id="UP000241394">
    <property type="component" value="Chromosome LG3"/>
</dbReference>
<comment type="subcellular location">
    <subcellularLocation>
        <location evidence="2">Cell membrane</location>
        <topology evidence="2">Lipid-anchor</topology>
        <topology evidence="2">GPI-anchor</topology>
    </subcellularLocation>
</comment>
<dbReference type="PANTHER" id="PTHR32227">
    <property type="entry name" value="GLUCAN ENDO-1,3-BETA-GLUCOSIDASE BG1-RELATED-RELATED"/>
    <property type="match status" value="1"/>
</dbReference>
<keyword evidence="5" id="KW-0472">Membrane</keyword>
<evidence type="ECO:0000256" key="3">
    <source>
        <dbReference type="ARBA" id="ARBA00008773"/>
    </source>
</evidence>
<sequence>MDKNVATPSLASTVSAVVVLLLASTLIRGVKATIGVNYGTVANNLPPPASVARFLLESTVINRVRLFDADPQLVQAFAHTGIALTITIPNDQIPLLTNLSFAQQWVKTTLTPQIPTTNIVRVLLGNEVLSTANKFLISALVPAMQTLHTALVAESLDRRIKISTPHSLGILASSSPPSSGKFRQGYDTHVIKPLLSFLRATNSSFMINPYPFFGCSEETLDYALFRPTNKVFDEMSQRIYTNMLDGQLDAIFSAMKLLDFTDVEIVIAETGWPSKGDPGQVGVEAEVAAEYNSNLIKHVTSGVGTPLMPNRTFETFIFALFNEDLKPGPTCERNFGLFDPNMKPVYDIGILRQTARLNFPGNQTPVGKKWCVPKSGAVDEALQRNIDYVCGLGLDCGPVKEGGACFVPDTVQAHAAYVMNLYYQAMGRNDYDCDFEQTGAITNVDPSNGRCNY</sequence>
<keyword evidence="16" id="KW-1185">Reference proteome</keyword>
<organism evidence="15 16">
    <name type="scientific">Actinidia chinensis var. chinensis</name>
    <name type="common">Chinese soft-hair kiwi</name>
    <dbReference type="NCBI Taxonomy" id="1590841"/>
    <lineage>
        <taxon>Eukaryota</taxon>
        <taxon>Viridiplantae</taxon>
        <taxon>Streptophyta</taxon>
        <taxon>Embryophyta</taxon>
        <taxon>Tracheophyta</taxon>
        <taxon>Spermatophyta</taxon>
        <taxon>Magnoliopsida</taxon>
        <taxon>eudicotyledons</taxon>
        <taxon>Gunneridae</taxon>
        <taxon>Pentapetalae</taxon>
        <taxon>asterids</taxon>
        <taxon>Ericales</taxon>
        <taxon>Actinidiaceae</taxon>
        <taxon>Actinidia</taxon>
    </lineage>
</organism>
<feature type="signal peptide" evidence="13">
    <location>
        <begin position="1"/>
        <end position="32"/>
    </location>
</feature>
<dbReference type="SUPFAM" id="SSF51445">
    <property type="entry name" value="(Trans)glycosidases"/>
    <property type="match status" value="1"/>
</dbReference>
<dbReference type="InterPro" id="IPR000490">
    <property type="entry name" value="Glyco_hydro_17"/>
</dbReference>
<keyword evidence="5" id="KW-0449">Lipoprotein</keyword>
<evidence type="ECO:0000256" key="5">
    <source>
        <dbReference type="ARBA" id="ARBA00022622"/>
    </source>
</evidence>
<dbReference type="Gene3D" id="3.20.20.80">
    <property type="entry name" value="Glycosidases"/>
    <property type="match status" value="1"/>
</dbReference>
<dbReference type="GO" id="GO:0005975">
    <property type="term" value="P:carbohydrate metabolic process"/>
    <property type="evidence" value="ECO:0007669"/>
    <property type="project" value="InterPro"/>
</dbReference>
<dbReference type="Pfam" id="PF00332">
    <property type="entry name" value="Glyco_hydro_17"/>
    <property type="match status" value="1"/>
</dbReference>
<evidence type="ECO:0000256" key="12">
    <source>
        <dbReference type="RuleBase" id="RU004336"/>
    </source>
</evidence>
<dbReference type="InterPro" id="IPR017853">
    <property type="entry name" value="GH"/>
</dbReference>
<dbReference type="OrthoDB" id="1938138at2759"/>
<dbReference type="Pfam" id="PF07983">
    <property type="entry name" value="X8"/>
    <property type="match status" value="1"/>
</dbReference>
<evidence type="ECO:0000313" key="16">
    <source>
        <dbReference type="Proteomes" id="UP000241394"/>
    </source>
</evidence>
<dbReference type="GO" id="GO:0005886">
    <property type="term" value="C:plasma membrane"/>
    <property type="evidence" value="ECO:0007669"/>
    <property type="project" value="UniProtKB-SubCell"/>
</dbReference>
<evidence type="ECO:0000256" key="8">
    <source>
        <dbReference type="ARBA" id="ARBA00022821"/>
    </source>
</evidence>
<dbReference type="OMA" id="NAYYQAT"/>
<proteinExistence type="inferred from homology"/>
<keyword evidence="8" id="KW-0611">Plant defense</keyword>
<dbReference type="GO" id="GO:0006952">
    <property type="term" value="P:defense response"/>
    <property type="evidence" value="ECO:0007669"/>
    <property type="project" value="UniProtKB-KW"/>
</dbReference>
<dbReference type="InParanoid" id="A0A2R6RQM0"/>
<keyword evidence="7 12" id="KW-0378">Hydrolase</keyword>
<dbReference type="InterPro" id="IPR012946">
    <property type="entry name" value="X8"/>
</dbReference>
<dbReference type="Gramene" id="PSS32304">
    <property type="protein sequence ID" value="PSS32304"/>
    <property type="gene ID" value="CEY00_Acc02603"/>
</dbReference>
<keyword evidence="9" id="KW-1015">Disulfide bond</keyword>
<dbReference type="EC" id="3.2.1.39" evidence="4"/>
<comment type="similarity">
    <text evidence="3 11">Belongs to the glycosyl hydrolase 17 family.</text>
</comment>
<comment type="caution">
    <text evidence="15">The sequence shown here is derived from an EMBL/GenBank/DDBJ whole genome shotgun (WGS) entry which is preliminary data.</text>
</comment>
<dbReference type="PROSITE" id="PS00587">
    <property type="entry name" value="GLYCOSYL_HYDROL_F17"/>
    <property type="match status" value="1"/>
</dbReference>
<keyword evidence="5" id="KW-0336">GPI-anchor</keyword>
<feature type="domain" description="X8" evidence="14">
    <location>
        <begin position="369"/>
        <end position="453"/>
    </location>
</feature>
<dbReference type="FunFam" id="3.20.20.80:FF:000002">
    <property type="entry name" value="Glucan endo-1,3-beta-glucosidase 3"/>
    <property type="match status" value="1"/>
</dbReference>
<keyword evidence="6 13" id="KW-0732">Signal</keyword>
<comment type="catalytic activity">
    <reaction evidence="1">
        <text>Hydrolysis of (1-&gt;3)-beta-D-glucosidic linkages in (1-&gt;3)-beta-D-glucans.</text>
        <dbReference type="EC" id="3.2.1.39"/>
    </reaction>
</comment>
<evidence type="ECO:0000259" key="14">
    <source>
        <dbReference type="SMART" id="SM00768"/>
    </source>
</evidence>
<evidence type="ECO:0000256" key="9">
    <source>
        <dbReference type="ARBA" id="ARBA00023157"/>
    </source>
</evidence>
<dbReference type="GO" id="GO:0042973">
    <property type="term" value="F:glucan endo-1,3-beta-D-glucosidase activity"/>
    <property type="evidence" value="ECO:0007669"/>
    <property type="project" value="UniProtKB-EC"/>
</dbReference>
<dbReference type="AlphaFoldDB" id="A0A2R6RQM0"/>
<dbReference type="FunCoup" id="A0A2R6RQM0">
    <property type="interactions" value="8"/>
</dbReference>
<evidence type="ECO:0000256" key="1">
    <source>
        <dbReference type="ARBA" id="ARBA00000382"/>
    </source>
</evidence>
<evidence type="ECO:0000256" key="2">
    <source>
        <dbReference type="ARBA" id="ARBA00004609"/>
    </source>
</evidence>
<dbReference type="SMART" id="SM00768">
    <property type="entry name" value="X8"/>
    <property type="match status" value="1"/>
</dbReference>
<evidence type="ECO:0000313" key="15">
    <source>
        <dbReference type="EMBL" id="PSS32304.1"/>
    </source>
</evidence>
<keyword evidence="10 12" id="KW-0326">Glycosidase</keyword>
<dbReference type="InterPro" id="IPR044965">
    <property type="entry name" value="Glyco_hydro_17_plant"/>
</dbReference>
<dbReference type="Gene3D" id="1.20.58.1040">
    <property type="match status" value="1"/>
</dbReference>
<reference evidence="15 16" key="1">
    <citation type="submission" date="2017-07" db="EMBL/GenBank/DDBJ databases">
        <title>An improved, manually edited Actinidia chinensis var. chinensis (kiwifruit) genome highlights the challenges associated with draft genomes and gene prediction in plants.</title>
        <authorList>
            <person name="Pilkington S."/>
            <person name="Crowhurst R."/>
            <person name="Hilario E."/>
            <person name="Nardozza S."/>
            <person name="Fraser L."/>
            <person name="Peng Y."/>
            <person name="Gunaseelan K."/>
            <person name="Simpson R."/>
            <person name="Tahir J."/>
            <person name="Deroles S."/>
            <person name="Templeton K."/>
            <person name="Luo Z."/>
            <person name="Davy M."/>
            <person name="Cheng C."/>
            <person name="Mcneilage M."/>
            <person name="Scaglione D."/>
            <person name="Liu Y."/>
            <person name="Zhang Q."/>
            <person name="Datson P."/>
            <person name="De Silva N."/>
            <person name="Gardiner S."/>
            <person name="Bassett H."/>
            <person name="Chagne D."/>
            <person name="Mccallum J."/>
            <person name="Dzierzon H."/>
            <person name="Deng C."/>
            <person name="Wang Y.-Y."/>
            <person name="Barron N."/>
            <person name="Manako K."/>
            <person name="Bowen J."/>
            <person name="Foster T."/>
            <person name="Erridge Z."/>
            <person name="Tiffin H."/>
            <person name="Waite C."/>
            <person name="Davies K."/>
            <person name="Grierson E."/>
            <person name="Laing W."/>
            <person name="Kirk R."/>
            <person name="Chen X."/>
            <person name="Wood M."/>
            <person name="Montefiori M."/>
            <person name="Brummell D."/>
            <person name="Schwinn K."/>
            <person name="Catanach A."/>
            <person name="Fullerton C."/>
            <person name="Li D."/>
            <person name="Meiyalaghan S."/>
            <person name="Nieuwenhuizen N."/>
            <person name="Read N."/>
            <person name="Prakash R."/>
            <person name="Hunter D."/>
            <person name="Zhang H."/>
            <person name="Mckenzie M."/>
            <person name="Knabel M."/>
            <person name="Harris A."/>
            <person name="Allan A."/>
            <person name="Chen A."/>
            <person name="Janssen B."/>
            <person name="Plunkett B."/>
            <person name="Dwamena C."/>
            <person name="Voogd C."/>
            <person name="Leif D."/>
            <person name="Lafferty D."/>
            <person name="Souleyre E."/>
            <person name="Varkonyi-Gasic E."/>
            <person name="Gambi F."/>
            <person name="Hanley J."/>
            <person name="Yao J.-L."/>
            <person name="Cheung J."/>
            <person name="David K."/>
            <person name="Warren B."/>
            <person name="Marsh K."/>
            <person name="Snowden K."/>
            <person name="Lin-Wang K."/>
            <person name="Brian L."/>
            <person name="Martinez-Sanchez M."/>
            <person name="Wang M."/>
            <person name="Ileperuma N."/>
            <person name="Macnee N."/>
            <person name="Campin R."/>
            <person name="Mcatee P."/>
            <person name="Drummond R."/>
            <person name="Espley R."/>
            <person name="Ireland H."/>
            <person name="Wu R."/>
            <person name="Atkinson R."/>
            <person name="Karunairetnam S."/>
            <person name="Bulley S."/>
            <person name="Chunkath S."/>
            <person name="Hanley Z."/>
            <person name="Storey R."/>
            <person name="Thrimawithana A."/>
            <person name="Thomson S."/>
            <person name="David C."/>
            <person name="Testolin R."/>
        </authorList>
    </citation>
    <scope>NUCLEOTIDE SEQUENCE [LARGE SCALE GENOMIC DNA]</scope>
    <source>
        <strain evidence="16">cv. Red5</strain>
        <tissue evidence="15">Young leaf</tissue>
    </source>
</reference>
<dbReference type="EMBL" id="NKQK01000003">
    <property type="protein sequence ID" value="PSS32304.1"/>
    <property type="molecule type" value="Genomic_DNA"/>
</dbReference>
<evidence type="ECO:0000256" key="7">
    <source>
        <dbReference type="ARBA" id="ARBA00022801"/>
    </source>
</evidence>
<keyword evidence="5" id="KW-0325">Glycoprotein</keyword>
<protein>
    <recommendedName>
        <fullName evidence="4">glucan endo-1,3-beta-D-glucosidase</fullName>
        <ecNumber evidence="4">3.2.1.39</ecNumber>
    </recommendedName>
</protein>
<evidence type="ECO:0000256" key="11">
    <source>
        <dbReference type="RuleBase" id="RU004335"/>
    </source>
</evidence>
<dbReference type="GO" id="GO:0098552">
    <property type="term" value="C:side of membrane"/>
    <property type="evidence" value="ECO:0007669"/>
    <property type="project" value="UniProtKB-KW"/>
</dbReference>
<feature type="chain" id="PRO_5015341799" description="glucan endo-1,3-beta-D-glucosidase" evidence="13">
    <location>
        <begin position="33"/>
        <end position="453"/>
    </location>
</feature>